<feature type="region of interest" description="Disordered" evidence="1">
    <location>
        <begin position="1"/>
        <end position="23"/>
    </location>
</feature>
<evidence type="ECO:0008006" key="4">
    <source>
        <dbReference type="Google" id="ProtNLM"/>
    </source>
</evidence>
<accession>A0AAV0ND00</accession>
<proteinExistence type="predicted"/>
<protein>
    <recommendedName>
        <fullName evidence="4">Surfeit locus protein 2</fullName>
    </recommendedName>
</protein>
<dbReference type="AlphaFoldDB" id="A0AAV0ND00"/>
<dbReference type="Pfam" id="PF05477">
    <property type="entry name" value="SURF2"/>
    <property type="match status" value="1"/>
</dbReference>
<name>A0AAV0ND00_9ROSI</name>
<sequence>MAEEETTTTTEKEGENLLGPPSFTELENGRFKCVETGHEVLSKDKESYSQSKRCRLGLVNHALSTRKAPLNMFKQDPLNRSKLVCKLTGDTVNKTEEHIWKHINGRRFLNKLELKEMGKLVPNEKSAEGEEKKEHGDGNGDDKEKKKRKKKKKKKDKKAKTVEEIVTEIRDVPDEESDDNEGEEAEFWMPPKGARWDFDDGYDRWGSDEEAELEEDGEGMEAEDAVEDVSKESEDLSCRCVCISNLRQREWQLKLDPAAMHPERRRVKRTQKPSLSGHKLMMIKNTNYLLGL</sequence>
<dbReference type="PANTHER" id="PTHR47854:SF1">
    <property type="entry name" value="SURFEIT LOCUS PROTEIN 2 (SURF2)"/>
    <property type="match status" value="1"/>
</dbReference>
<feature type="compositionally biased region" description="Basic and acidic residues" evidence="1">
    <location>
        <begin position="125"/>
        <end position="144"/>
    </location>
</feature>
<feature type="region of interest" description="Disordered" evidence="1">
    <location>
        <begin position="210"/>
        <end position="230"/>
    </location>
</feature>
<reference evidence="2" key="1">
    <citation type="submission" date="2022-08" db="EMBL/GenBank/DDBJ databases">
        <authorList>
            <person name="Gutierrez-Valencia J."/>
        </authorList>
    </citation>
    <scope>NUCLEOTIDE SEQUENCE</scope>
</reference>
<feature type="compositionally biased region" description="Acidic residues" evidence="1">
    <location>
        <begin position="210"/>
        <end position="227"/>
    </location>
</feature>
<feature type="compositionally biased region" description="Basic residues" evidence="1">
    <location>
        <begin position="145"/>
        <end position="158"/>
    </location>
</feature>
<keyword evidence="3" id="KW-1185">Reference proteome</keyword>
<dbReference type="EMBL" id="CAMGYJ010000008">
    <property type="protein sequence ID" value="CAI0456418.1"/>
    <property type="molecule type" value="Genomic_DNA"/>
</dbReference>
<evidence type="ECO:0000313" key="2">
    <source>
        <dbReference type="EMBL" id="CAI0456418.1"/>
    </source>
</evidence>
<evidence type="ECO:0000313" key="3">
    <source>
        <dbReference type="Proteomes" id="UP001154282"/>
    </source>
</evidence>
<comment type="caution">
    <text evidence="2">The sequence shown here is derived from an EMBL/GenBank/DDBJ whole genome shotgun (WGS) entry which is preliminary data.</text>
</comment>
<organism evidence="2 3">
    <name type="scientific">Linum tenue</name>
    <dbReference type="NCBI Taxonomy" id="586396"/>
    <lineage>
        <taxon>Eukaryota</taxon>
        <taxon>Viridiplantae</taxon>
        <taxon>Streptophyta</taxon>
        <taxon>Embryophyta</taxon>
        <taxon>Tracheophyta</taxon>
        <taxon>Spermatophyta</taxon>
        <taxon>Magnoliopsida</taxon>
        <taxon>eudicotyledons</taxon>
        <taxon>Gunneridae</taxon>
        <taxon>Pentapetalae</taxon>
        <taxon>rosids</taxon>
        <taxon>fabids</taxon>
        <taxon>Malpighiales</taxon>
        <taxon>Linaceae</taxon>
        <taxon>Linum</taxon>
    </lineage>
</organism>
<feature type="region of interest" description="Disordered" evidence="1">
    <location>
        <begin position="121"/>
        <end position="161"/>
    </location>
</feature>
<evidence type="ECO:0000256" key="1">
    <source>
        <dbReference type="SAM" id="MobiDB-lite"/>
    </source>
</evidence>
<dbReference type="Proteomes" id="UP001154282">
    <property type="component" value="Unassembled WGS sequence"/>
</dbReference>
<gene>
    <name evidence="2" type="ORF">LITE_LOCUS32758</name>
</gene>
<dbReference type="PANTHER" id="PTHR47854">
    <property type="entry name" value="SURFEIT LOCUS PROTEIN 2 (SURF2)"/>
    <property type="match status" value="1"/>
</dbReference>
<dbReference type="InterPro" id="IPR008833">
    <property type="entry name" value="Surf2"/>
</dbReference>